<dbReference type="RefSeq" id="WP_153410112.1">
    <property type="nucleotide sequence ID" value="NZ_WEGK01000004.1"/>
</dbReference>
<evidence type="ECO:0000313" key="2">
    <source>
        <dbReference type="Proteomes" id="UP000438448"/>
    </source>
</evidence>
<keyword evidence="2" id="KW-1185">Reference proteome</keyword>
<dbReference type="Gene3D" id="3.40.50.300">
    <property type="entry name" value="P-loop containing nucleotide triphosphate hydrolases"/>
    <property type="match status" value="1"/>
</dbReference>
<evidence type="ECO:0008006" key="3">
    <source>
        <dbReference type="Google" id="ProtNLM"/>
    </source>
</evidence>
<accession>A0A7K0D326</accession>
<proteinExistence type="predicted"/>
<dbReference type="OrthoDB" id="3575979at2"/>
<name>A0A7K0D326_9NOCA</name>
<dbReference type="Proteomes" id="UP000438448">
    <property type="component" value="Unassembled WGS sequence"/>
</dbReference>
<gene>
    <name evidence="1" type="ORF">NRB20_24290</name>
</gene>
<sequence>MSAAVILYGPPTSGKDTVTAALSTADSAYVLFRRLKVGAGRTATYRMTTAEHVAELAAAGDIIWKNERYNAVYIVDRPELVNIVAAQRVPILHLGQPEAISAVCAAMPEINWTVVELWCPRDVAERRIRDRDTGDVAERLTAWDSTVRLPADLAELSIDTAVHSPTEAAEQIRKVVAL</sequence>
<reference evidence="1 2" key="1">
    <citation type="submission" date="2019-10" db="EMBL/GenBank/DDBJ databases">
        <title>Nocardia macrotermitis sp. nov. and Nocardia aurantia sp. nov., isolated from the gut of fungus growing-termite Macrotermes natalensis.</title>
        <authorList>
            <person name="Benndorf R."/>
            <person name="Schwitalla J."/>
            <person name="Martin K."/>
            <person name="De Beer W."/>
            <person name="Kaster A.-K."/>
            <person name="Vollmers J."/>
            <person name="Poulsen M."/>
            <person name="Beemelmanns C."/>
        </authorList>
    </citation>
    <scope>NUCLEOTIDE SEQUENCE [LARGE SCALE GENOMIC DNA]</scope>
    <source>
        <strain evidence="1 2">RB20</strain>
    </source>
</reference>
<protein>
    <recommendedName>
        <fullName evidence="3">Guanylate kinase</fullName>
    </recommendedName>
</protein>
<dbReference type="InterPro" id="IPR027417">
    <property type="entry name" value="P-loop_NTPase"/>
</dbReference>
<organism evidence="1 2">
    <name type="scientific">Nocardia macrotermitis</name>
    <dbReference type="NCBI Taxonomy" id="2585198"/>
    <lineage>
        <taxon>Bacteria</taxon>
        <taxon>Bacillati</taxon>
        <taxon>Actinomycetota</taxon>
        <taxon>Actinomycetes</taxon>
        <taxon>Mycobacteriales</taxon>
        <taxon>Nocardiaceae</taxon>
        <taxon>Nocardia</taxon>
    </lineage>
</organism>
<comment type="caution">
    <text evidence="1">The sequence shown here is derived from an EMBL/GenBank/DDBJ whole genome shotgun (WGS) entry which is preliminary data.</text>
</comment>
<dbReference type="AlphaFoldDB" id="A0A7K0D326"/>
<evidence type="ECO:0000313" key="1">
    <source>
        <dbReference type="EMBL" id="MQY19344.1"/>
    </source>
</evidence>
<dbReference type="SUPFAM" id="SSF52540">
    <property type="entry name" value="P-loop containing nucleoside triphosphate hydrolases"/>
    <property type="match status" value="1"/>
</dbReference>
<dbReference type="EMBL" id="WEGK01000004">
    <property type="protein sequence ID" value="MQY19344.1"/>
    <property type="molecule type" value="Genomic_DNA"/>
</dbReference>